<evidence type="ECO:0000313" key="1">
    <source>
        <dbReference type="EMBL" id="KKO01181.1"/>
    </source>
</evidence>
<gene>
    <name evidence="1" type="ORF">LCGC14_0117680</name>
</gene>
<reference evidence="1" key="1">
    <citation type="journal article" date="2015" name="Nature">
        <title>Complex archaea that bridge the gap between prokaryotes and eukaryotes.</title>
        <authorList>
            <person name="Spang A."/>
            <person name="Saw J.H."/>
            <person name="Jorgensen S.L."/>
            <person name="Zaremba-Niedzwiedzka K."/>
            <person name="Martijn J."/>
            <person name="Lind A.E."/>
            <person name="van Eijk R."/>
            <person name="Schleper C."/>
            <person name="Guy L."/>
            <person name="Ettema T.J."/>
        </authorList>
    </citation>
    <scope>NUCLEOTIDE SEQUENCE</scope>
</reference>
<dbReference type="EMBL" id="LAZR01000036">
    <property type="protein sequence ID" value="KKO01181.1"/>
    <property type="molecule type" value="Genomic_DNA"/>
</dbReference>
<comment type="caution">
    <text evidence="1">The sequence shown here is derived from an EMBL/GenBank/DDBJ whole genome shotgun (WGS) entry which is preliminary data.</text>
</comment>
<proteinExistence type="predicted"/>
<sequence>MKSIIKHIAIVVFVISSSLLNAQETLNANDTNTFIFGGDQQTNTLSVELLPIAIVDVEPDPSTGISGSADLTSLEAGLPFTGAADDLDGLWLNFTHRAENFQNARIFVSTNQPVPAGMSVNVEIIATGTGGDFPSNPRVGQVNLSTTEEVIVYDFANGYTGDGLNNGYQLKYTIDNPGAVSLPDGFEIIYRIQ</sequence>
<protein>
    <submittedName>
        <fullName evidence="1">Uncharacterized protein</fullName>
    </submittedName>
</protein>
<accession>A0A0F9V7D2</accession>
<name>A0A0F9V7D2_9ZZZZ</name>
<dbReference type="AlphaFoldDB" id="A0A0F9V7D2"/>
<organism evidence="1">
    <name type="scientific">marine sediment metagenome</name>
    <dbReference type="NCBI Taxonomy" id="412755"/>
    <lineage>
        <taxon>unclassified sequences</taxon>
        <taxon>metagenomes</taxon>
        <taxon>ecological metagenomes</taxon>
    </lineage>
</organism>